<dbReference type="GO" id="GO:0032259">
    <property type="term" value="P:methylation"/>
    <property type="evidence" value="ECO:0007669"/>
    <property type="project" value="UniProtKB-KW"/>
</dbReference>
<feature type="domain" description="Homeobox" evidence="10">
    <location>
        <begin position="629"/>
        <end position="692"/>
    </location>
</feature>
<dbReference type="Pfam" id="PF10294">
    <property type="entry name" value="Methyltransf_16"/>
    <property type="match status" value="1"/>
</dbReference>
<feature type="region of interest" description="Disordered" evidence="9">
    <location>
        <begin position="684"/>
        <end position="728"/>
    </location>
</feature>
<name>A0A152A2N6_TIELA</name>
<dbReference type="PANTHER" id="PTHR14614">
    <property type="entry name" value="HEPATOCELLULAR CARCINOMA-ASSOCIATED ANTIGEN"/>
    <property type="match status" value="1"/>
</dbReference>
<evidence type="ECO:0000256" key="1">
    <source>
        <dbReference type="ARBA" id="ARBA00022490"/>
    </source>
</evidence>
<dbReference type="Proteomes" id="UP000076078">
    <property type="component" value="Unassembled WGS sequence"/>
</dbReference>
<gene>
    <name evidence="11" type="ORF">DLAC_02465</name>
</gene>
<evidence type="ECO:0000256" key="9">
    <source>
        <dbReference type="SAM" id="MobiDB-lite"/>
    </source>
</evidence>
<dbReference type="Gene3D" id="1.10.10.60">
    <property type="entry name" value="Homeodomain-like"/>
    <property type="match status" value="1"/>
</dbReference>
<dbReference type="SMART" id="SM00389">
    <property type="entry name" value="HOX"/>
    <property type="match status" value="1"/>
</dbReference>
<keyword evidence="3 11" id="KW-0808">Transferase</keyword>
<dbReference type="InterPro" id="IPR019410">
    <property type="entry name" value="Methyltransf_16"/>
</dbReference>
<evidence type="ECO:0000313" key="12">
    <source>
        <dbReference type="Proteomes" id="UP000076078"/>
    </source>
</evidence>
<evidence type="ECO:0000259" key="10">
    <source>
        <dbReference type="PROSITE" id="PS50071"/>
    </source>
</evidence>
<feature type="DNA-binding region" description="Homeobox" evidence="8">
    <location>
        <begin position="631"/>
        <end position="693"/>
    </location>
</feature>
<comment type="caution">
    <text evidence="11">The sequence shown here is derived from an EMBL/GenBank/DDBJ whole genome shotgun (WGS) entry which is preliminary data.</text>
</comment>
<evidence type="ECO:0000256" key="6">
    <source>
        <dbReference type="ARBA" id="ARBA00023155"/>
    </source>
</evidence>
<evidence type="ECO:0000256" key="4">
    <source>
        <dbReference type="ARBA" id="ARBA00022691"/>
    </source>
</evidence>
<dbReference type="InterPro" id="IPR009057">
    <property type="entry name" value="Homeodomain-like_sf"/>
</dbReference>
<keyword evidence="5 8" id="KW-0238">DNA-binding</keyword>
<reference evidence="11 12" key="1">
    <citation type="submission" date="2015-12" db="EMBL/GenBank/DDBJ databases">
        <title>Dictyostelia acquired genes for synthesis and detection of signals that induce cell-type specialization by lateral gene transfer from prokaryotes.</title>
        <authorList>
            <person name="Gloeckner G."/>
            <person name="Schaap P."/>
        </authorList>
    </citation>
    <scope>NUCLEOTIDE SEQUENCE [LARGE SCALE GENOMIC DNA]</scope>
    <source>
        <strain evidence="11 12">TK</strain>
    </source>
</reference>
<organism evidence="11 12">
    <name type="scientific">Tieghemostelium lacteum</name>
    <name type="common">Slime mold</name>
    <name type="synonym">Dictyostelium lacteum</name>
    <dbReference type="NCBI Taxonomy" id="361077"/>
    <lineage>
        <taxon>Eukaryota</taxon>
        <taxon>Amoebozoa</taxon>
        <taxon>Evosea</taxon>
        <taxon>Eumycetozoa</taxon>
        <taxon>Dictyostelia</taxon>
        <taxon>Dictyosteliales</taxon>
        <taxon>Raperosteliaceae</taxon>
        <taxon>Tieghemostelium</taxon>
    </lineage>
</organism>
<dbReference type="InterPro" id="IPR001356">
    <property type="entry name" value="HD"/>
</dbReference>
<dbReference type="OrthoDB" id="46564at2759"/>
<dbReference type="InterPro" id="IPR008422">
    <property type="entry name" value="KN_HD"/>
</dbReference>
<dbReference type="CDD" id="cd00086">
    <property type="entry name" value="homeodomain"/>
    <property type="match status" value="1"/>
</dbReference>
<feature type="compositionally biased region" description="Polar residues" evidence="9">
    <location>
        <begin position="712"/>
        <end position="728"/>
    </location>
</feature>
<sequence>MSSPPNVSEEVLESSLNLFEIESSEEEIIYSNYTYKRVEPIKNNPDIKEITVRLTQRHSLWAHLVWNAGIAFSDFIDQSVDCKNKNVLELGAAAGLPSFIAALNGAKKVLLTDYPDKQLIDNLEYNVDNTIPDEISKDRTYALPYLWGKDTQPLLEYLPKGEKFDIVILSDLIFNHTCHRHLLDSCTSTLADNGIIYVIFSHHRPHRAAKDLEFFTIAEEEYNFKSEKFNEKKMKAMFEEDLGPEEVRSTVHYYTLKWKTHSNNFNNIDSCLTYLPTLNDEDHVVFNPINNHFNSNILIEEIDFSNNIVSNNTIDLENDLFSLKNAPIPPIDNTTLDQQIVPPTLLTINTELNQPLIYSNNNTNLIYTQQPNVSINYIPTNTEYFTNEIINNNNSLILYEPNNINNFIIQNVNNNNNVNSNSLEFEIENPEYEYYSDSEVEEDNDMSTTESEDDVDELEDEEVVNNENNVKFNTYADLLIRKLHDFPIDMQGKFKQFIQEVFQQDQYSTSLFPMTLIPQSKFYQYKIDFNFQSYIISQKMDKIDSIQFKKPVEYLNNSYSLEIAHLDSEFKNRKSFLHRIHSKISVLRPLLNLEISMKIKQTKSLFQIIKSYQKANTCNVVLQVLKKYAREFKSRRILSDEQEKSLNTWYENNMNDPYPDEDQKVVLGALNNLSKSQIDNWFGNKRMRQKKREREDGSNASSSDGEDGDYNHYSSDGENENIDPSTLYFNSNNVTFENI</sequence>
<dbReference type="GO" id="GO:0005634">
    <property type="term" value="C:nucleus"/>
    <property type="evidence" value="ECO:0007669"/>
    <property type="project" value="UniProtKB-SubCell"/>
</dbReference>
<evidence type="ECO:0000256" key="7">
    <source>
        <dbReference type="ARBA" id="ARBA00023242"/>
    </source>
</evidence>
<evidence type="ECO:0000256" key="8">
    <source>
        <dbReference type="PROSITE-ProRule" id="PRU00108"/>
    </source>
</evidence>
<dbReference type="GO" id="GO:0008168">
    <property type="term" value="F:methyltransferase activity"/>
    <property type="evidence" value="ECO:0007669"/>
    <property type="project" value="UniProtKB-KW"/>
</dbReference>
<evidence type="ECO:0000256" key="5">
    <source>
        <dbReference type="ARBA" id="ARBA00023125"/>
    </source>
</evidence>
<dbReference type="PANTHER" id="PTHR14614:SF10">
    <property type="entry name" value="PROTEIN N-TERMINAL AND LYSINE N-METHYLTRANSFERASE EFM7"/>
    <property type="match status" value="1"/>
</dbReference>
<dbReference type="InParanoid" id="A0A152A2N6"/>
<dbReference type="PROSITE" id="PS51560">
    <property type="entry name" value="SAM_MT_NNT1"/>
    <property type="match status" value="1"/>
</dbReference>
<dbReference type="Pfam" id="PF05920">
    <property type="entry name" value="Homeobox_KN"/>
    <property type="match status" value="1"/>
</dbReference>
<dbReference type="SUPFAM" id="SSF53335">
    <property type="entry name" value="S-adenosyl-L-methionine-dependent methyltransferases"/>
    <property type="match status" value="1"/>
</dbReference>
<dbReference type="GO" id="GO:0003677">
    <property type="term" value="F:DNA binding"/>
    <property type="evidence" value="ECO:0007669"/>
    <property type="project" value="UniProtKB-UniRule"/>
</dbReference>
<dbReference type="GO" id="GO:0006355">
    <property type="term" value="P:regulation of DNA-templated transcription"/>
    <property type="evidence" value="ECO:0007669"/>
    <property type="project" value="InterPro"/>
</dbReference>
<evidence type="ECO:0000256" key="3">
    <source>
        <dbReference type="ARBA" id="ARBA00022679"/>
    </source>
</evidence>
<protein>
    <submittedName>
        <fullName evidence="11">Putative methyltransferase</fullName>
    </submittedName>
</protein>
<keyword evidence="2 11" id="KW-0489">Methyltransferase</keyword>
<keyword evidence="7 8" id="KW-0539">Nucleus</keyword>
<dbReference type="Gene3D" id="3.40.50.150">
    <property type="entry name" value="Vaccinia Virus protein VP39"/>
    <property type="match status" value="1"/>
</dbReference>
<dbReference type="PROSITE" id="PS50071">
    <property type="entry name" value="HOMEOBOX_2"/>
    <property type="match status" value="1"/>
</dbReference>
<proteinExistence type="predicted"/>
<dbReference type="InterPro" id="IPR029063">
    <property type="entry name" value="SAM-dependent_MTases_sf"/>
</dbReference>
<dbReference type="GO" id="GO:0005737">
    <property type="term" value="C:cytoplasm"/>
    <property type="evidence" value="ECO:0007669"/>
    <property type="project" value="TreeGrafter"/>
</dbReference>
<keyword evidence="4" id="KW-0949">S-adenosyl-L-methionine</keyword>
<dbReference type="SUPFAM" id="SSF46689">
    <property type="entry name" value="Homeodomain-like"/>
    <property type="match status" value="1"/>
</dbReference>
<dbReference type="AlphaFoldDB" id="A0A152A2N6"/>
<dbReference type="CDD" id="cd02440">
    <property type="entry name" value="AdoMet_MTases"/>
    <property type="match status" value="1"/>
</dbReference>
<comment type="subcellular location">
    <subcellularLocation>
        <location evidence="8">Nucleus</location>
    </subcellularLocation>
</comment>
<keyword evidence="12" id="KW-1185">Reference proteome</keyword>
<keyword evidence="6 8" id="KW-0371">Homeobox</keyword>
<dbReference type="InterPro" id="IPR025784">
    <property type="entry name" value="EFM7"/>
</dbReference>
<accession>A0A152A2N6</accession>
<dbReference type="EMBL" id="LODT01000013">
    <property type="protein sequence ID" value="KYR00464.1"/>
    <property type="molecule type" value="Genomic_DNA"/>
</dbReference>
<evidence type="ECO:0000313" key="11">
    <source>
        <dbReference type="EMBL" id="KYR00464.1"/>
    </source>
</evidence>
<evidence type="ECO:0000256" key="2">
    <source>
        <dbReference type="ARBA" id="ARBA00022603"/>
    </source>
</evidence>
<keyword evidence="1" id="KW-0963">Cytoplasm</keyword>